<gene>
    <name evidence="1" type="ORF">GCM10007935_04220</name>
</gene>
<evidence type="ECO:0000313" key="2">
    <source>
        <dbReference type="Proteomes" id="UP001156903"/>
    </source>
</evidence>
<dbReference type="Proteomes" id="UP001156903">
    <property type="component" value="Unassembled WGS sequence"/>
</dbReference>
<proteinExistence type="predicted"/>
<evidence type="ECO:0000313" key="1">
    <source>
        <dbReference type="EMBL" id="GLS12994.1"/>
    </source>
</evidence>
<protein>
    <submittedName>
        <fullName evidence="1">Uncharacterized protein</fullName>
    </submittedName>
</protein>
<name>A0ABQ6BZS4_9BURK</name>
<keyword evidence="2" id="KW-1185">Reference proteome</keyword>
<dbReference type="EMBL" id="BSPB01000002">
    <property type="protein sequence ID" value="GLS12994.1"/>
    <property type="molecule type" value="Genomic_DNA"/>
</dbReference>
<accession>A0ABQ6BZS4</accession>
<sequence>MFEGSDLAPSTLNQKLAHINALYVHVEELGGSLDDALSDMDLDKLGNLLESFFIKLRNVPNPNGSTLNRWNTAFHFVRATLMRLEKNGYPEYLVDLWVSWGGNNSPLHRIPWLICHSGH</sequence>
<comment type="caution">
    <text evidence="1">The sequence shown here is derived from an EMBL/GenBank/DDBJ whole genome shotgun (WGS) entry which is preliminary data.</text>
</comment>
<reference evidence="2" key="1">
    <citation type="journal article" date="2019" name="Int. J. Syst. Evol. Microbiol.">
        <title>The Global Catalogue of Microorganisms (GCM) 10K type strain sequencing project: providing services to taxonomists for standard genome sequencing and annotation.</title>
        <authorList>
            <consortium name="The Broad Institute Genomics Platform"/>
            <consortium name="The Broad Institute Genome Sequencing Center for Infectious Disease"/>
            <person name="Wu L."/>
            <person name="Ma J."/>
        </authorList>
    </citation>
    <scope>NUCLEOTIDE SEQUENCE [LARGE SCALE GENOMIC DNA]</scope>
    <source>
        <strain evidence="2">NBRC 109341</strain>
    </source>
</reference>
<organism evidence="1 2">
    <name type="scientific">Hydrogenophaga electricum</name>
    <dbReference type="NCBI Taxonomy" id="1230953"/>
    <lineage>
        <taxon>Bacteria</taxon>
        <taxon>Pseudomonadati</taxon>
        <taxon>Pseudomonadota</taxon>
        <taxon>Betaproteobacteria</taxon>
        <taxon>Burkholderiales</taxon>
        <taxon>Comamonadaceae</taxon>
        <taxon>Hydrogenophaga</taxon>
    </lineage>
</organism>